<protein>
    <submittedName>
        <fullName evidence="1">Uncharacterized protein</fullName>
    </submittedName>
</protein>
<name>A0A376BYL1_9FLAO</name>
<evidence type="ECO:0000313" key="1">
    <source>
        <dbReference type="EMBL" id="SSZ46758.1"/>
    </source>
</evidence>
<sequence length="34" mass="4154">MILLLKGYNESMKKVEWNEFHRLGYFESYKTQGI</sequence>
<reference evidence="1 2" key="1">
    <citation type="submission" date="2018-06" db="EMBL/GenBank/DDBJ databases">
        <authorList>
            <consortium name="Pathogen Informatics"/>
            <person name="Doyle S."/>
        </authorList>
    </citation>
    <scope>NUCLEOTIDE SEQUENCE [LARGE SCALE GENOMIC DNA]</scope>
    <source>
        <strain evidence="1 2">NCTC11661</strain>
    </source>
</reference>
<dbReference type="Proteomes" id="UP000255515">
    <property type="component" value="Unassembled WGS sequence"/>
</dbReference>
<evidence type="ECO:0000313" key="2">
    <source>
        <dbReference type="Proteomes" id="UP000255515"/>
    </source>
</evidence>
<proteinExistence type="predicted"/>
<organism evidence="1 2">
    <name type="scientific">Bergeyella zoohelcum</name>
    <dbReference type="NCBI Taxonomy" id="1015"/>
    <lineage>
        <taxon>Bacteria</taxon>
        <taxon>Pseudomonadati</taxon>
        <taxon>Bacteroidota</taxon>
        <taxon>Flavobacteriia</taxon>
        <taxon>Flavobacteriales</taxon>
        <taxon>Weeksellaceae</taxon>
        <taxon>Bergeyella</taxon>
    </lineage>
</organism>
<accession>A0A376BYL1</accession>
<gene>
    <name evidence="1" type="ORF">NCTC11661_00412</name>
</gene>
<dbReference type="EMBL" id="UFTJ01000001">
    <property type="protein sequence ID" value="SSZ46758.1"/>
    <property type="molecule type" value="Genomic_DNA"/>
</dbReference>
<dbReference type="AlphaFoldDB" id="A0A376BYL1"/>